<keyword evidence="2 4" id="KW-0238">DNA-binding</keyword>
<sequence length="209" mass="23177">MARPKSQRAHSQIIEAAVSLFAEGGIEATSMDAIARGSGVSKATIYRHWPDKDALILEVLVYLHGLDRELPVFDSGDFRGDLVAQLEYDPAADRRAMRERILPHLMAYASHNRVFGEAWRSRVISPARLALGKMIERGKERGILQRALDPEVGLAMLLGPLIYRKVFVLKQGGRAPKDFESIVADSFIAAFSAHREVQGRSSKEADPDI</sequence>
<evidence type="ECO:0000256" key="1">
    <source>
        <dbReference type="ARBA" id="ARBA00023015"/>
    </source>
</evidence>
<evidence type="ECO:0000256" key="3">
    <source>
        <dbReference type="ARBA" id="ARBA00023163"/>
    </source>
</evidence>
<dbReference type="KEGG" id="abas:ACPOL_2411"/>
<dbReference type="GO" id="GO:0000976">
    <property type="term" value="F:transcription cis-regulatory region binding"/>
    <property type="evidence" value="ECO:0007669"/>
    <property type="project" value="TreeGrafter"/>
</dbReference>
<keyword evidence="1" id="KW-0805">Transcription regulation</keyword>
<keyword evidence="3" id="KW-0804">Transcription</keyword>
<dbReference type="PROSITE" id="PS50977">
    <property type="entry name" value="HTH_TETR_2"/>
    <property type="match status" value="1"/>
</dbReference>
<dbReference type="RefSeq" id="WP_114207127.1">
    <property type="nucleotide sequence ID" value="NZ_CP030840.1"/>
</dbReference>
<dbReference type="Pfam" id="PF00440">
    <property type="entry name" value="TetR_N"/>
    <property type="match status" value="1"/>
</dbReference>
<accession>A0A2Z5FXW5</accession>
<evidence type="ECO:0000256" key="2">
    <source>
        <dbReference type="ARBA" id="ARBA00023125"/>
    </source>
</evidence>
<dbReference type="PANTHER" id="PTHR30055:SF148">
    <property type="entry name" value="TETR-FAMILY TRANSCRIPTIONAL REGULATOR"/>
    <property type="match status" value="1"/>
</dbReference>
<keyword evidence="7" id="KW-1185">Reference proteome</keyword>
<evidence type="ECO:0000256" key="4">
    <source>
        <dbReference type="PROSITE-ProRule" id="PRU00335"/>
    </source>
</evidence>
<dbReference type="InterPro" id="IPR023772">
    <property type="entry name" value="DNA-bd_HTH_TetR-type_CS"/>
</dbReference>
<dbReference type="FunFam" id="1.10.10.60:FF:000141">
    <property type="entry name" value="TetR family transcriptional regulator"/>
    <property type="match status" value="1"/>
</dbReference>
<dbReference type="OrthoDB" id="9796019at2"/>
<dbReference type="SUPFAM" id="SSF46689">
    <property type="entry name" value="Homeodomain-like"/>
    <property type="match status" value="1"/>
</dbReference>
<evidence type="ECO:0000313" key="7">
    <source>
        <dbReference type="Proteomes" id="UP000253606"/>
    </source>
</evidence>
<dbReference type="PANTHER" id="PTHR30055">
    <property type="entry name" value="HTH-TYPE TRANSCRIPTIONAL REGULATOR RUTR"/>
    <property type="match status" value="1"/>
</dbReference>
<dbReference type="Proteomes" id="UP000253606">
    <property type="component" value="Chromosome"/>
</dbReference>
<feature type="DNA-binding region" description="H-T-H motif" evidence="4">
    <location>
        <begin position="30"/>
        <end position="49"/>
    </location>
</feature>
<protein>
    <submittedName>
        <fullName evidence="6">Transcriptional regulator, TetR family</fullName>
    </submittedName>
</protein>
<evidence type="ECO:0000259" key="5">
    <source>
        <dbReference type="PROSITE" id="PS50977"/>
    </source>
</evidence>
<dbReference type="Pfam" id="PF16859">
    <property type="entry name" value="TetR_C_11"/>
    <property type="match status" value="1"/>
</dbReference>
<gene>
    <name evidence="6" type="ORF">ACPOL_2411</name>
</gene>
<evidence type="ECO:0000313" key="6">
    <source>
        <dbReference type="EMBL" id="AXC11733.1"/>
    </source>
</evidence>
<dbReference type="InterPro" id="IPR001647">
    <property type="entry name" value="HTH_TetR"/>
</dbReference>
<dbReference type="Gene3D" id="1.10.10.60">
    <property type="entry name" value="Homeodomain-like"/>
    <property type="match status" value="1"/>
</dbReference>
<dbReference type="PRINTS" id="PR00455">
    <property type="entry name" value="HTHTETR"/>
</dbReference>
<dbReference type="Gene3D" id="1.10.357.10">
    <property type="entry name" value="Tetracycline Repressor, domain 2"/>
    <property type="match status" value="1"/>
</dbReference>
<dbReference type="EMBL" id="CP030840">
    <property type="protein sequence ID" value="AXC11733.1"/>
    <property type="molecule type" value="Genomic_DNA"/>
</dbReference>
<reference evidence="6 7" key="1">
    <citation type="journal article" date="2018" name="Front. Microbiol.">
        <title>Hydrolytic Capabilities as a Key to Environmental Success: Chitinolytic and Cellulolytic Acidobacteria From Acidic Sub-arctic Soils and Boreal Peatlands.</title>
        <authorList>
            <person name="Belova S.E."/>
            <person name="Ravin N.V."/>
            <person name="Pankratov T.A."/>
            <person name="Rakitin A.L."/>
            <person name="Ivanova A.A."/>
            <person name="Beletsky A.V."/>
            <person name="Mardanov A.V."/>
            <person name="Sinninghe Damste J.S."/>
            <person name="Dedysh S.N."/>
        </authorList>
    </citation>
    <scope>NUCLEOTIDE SEQUENCE [LARGE SCALE GENOMIC DNA]</scope>
    <source>
        <strain evidence="6 7">SBC82</strain>
    </source>
</reference>
<organism evidence="6 7">
    <name type="scientific">Acidisarcina polymorpha</name>
    <dbReference type="NCBI Taxonomy" id="2211140"/>
    <lineage>
        <taxon>Bacteria</taxon>
        <taxon>Pseudomonadati</taxon>
        <taxon>Acidobacteriota</taxon>
        <taxon>Terriglobia</taxon>
        <taxon>Terriglobales</taxon>
        <taxon>Acidobacteriaceae</taxon>
        <taxon>Acidisarcina</taxon>
    </lineage>
</organism>
<dbReference type="AlphaFoldDB" id="A0A2Z5FXW5"/>
<dbReference type="SUPFAM" id="SSF48498">
    <property type="entry name" value="Tetracyclin repressor-like, C-terminal domain"/>
    <property type="match status" value="1"/>
</dbReference>
<proteinExistence type="predicted"/>
<dbReference type="InterPro" id="IPR009057">
    <property type="entry name" value="Homeodomain-like_sf"/>
</dbReference>
<dbReference type="PROSITE" id="PS01081">
    <property type="entry name" value="HTH_TETR_1"/>
    <property type="match status" value="1"/>
</dbReference>
<feature type="domain" description="HTH tetR-type" evidence="5">
    <location>
        <begin position="7"/>
        <end position="67"/>
    </location>
</feature>
<dbReference type="GO" id="GO:0003700">
    <property type="term" value="F:DNA-binding transcription factor activity"/>
    <property type="evidence" value="ECO:0007669"/>
    <property type="project" value="TreeGrafter"/>
</dbReference>
<dbReference type="InterPro" id="IPR050109">
    <property type="entry name" value="HTH-type_TetR-like_transc_reg"/>
</dbReference>
<name>A0A2Z5FXW5_9BACT</name>
<dbReference type="InterPro" id="IPR036271">
    <property type="entry name" value="Tet_transcr_reg_TetR-rel_C_sf"/>
</dbReference>
<dbReference type="InterPro" id="IPR011075">
    <property type="entry name" value="TetR_C"/>
</dbReference>